<keyword evidence="9 10" id="KW-0472">Membrane</keyword>
<evidence type="ECO:0000256" key="10">
    <source>
        <dbReference type="RuleBase" id="RU364125"/>
    </source>
</evidence>
<keyword evidence="7 10" id="KW-0283">Flagellar rotation</keyword>
<dbReference type="OrthoDB" id="7304620at2"/>
<evidence type="ECO:0000256" key="6">
    <source>
        <dbReference type="ARBA" id="ARBA00022692"/>
    </source>
</evidence>
<dbReference type="RefSeq" id="WP_146798380.1">
    <property type="nucleotide sequence ID" value="NZ_BARC01000001.1"/>
</dbReference>
<dbReference type="Proteomes" id="UP000321230">
    <property type="component" value="Unassembled WGS sequence"/>
</dbReference>
<keyword evidence="10" id="KW-0997">Cell inner membrane</keyword>
<comment type="function">
    <text evidence="1 10">Controls the rotational direction of flagella during chemotaxis.</text>
</comment>
<evidence type="ECO:0000313" key="12">
    <source>
        <dbReference type="Proteomes" id="UP000321230"/>
    </source>
</evidence>
<keyword evidence="4" id="KW-1003">Cell membrane</keyword>
<accession>A0A511B4J6</accession>
<evidence type="ECO:0000256" key="8">
    <source>
        <dbReference type="ARBA" id="ARBA00022989"/>
    </source>
</evidence>
<keyword evidence="12" id="KW-1185">Reference proteome</keyword>
<dbReference type="InterPro" id="IPR005503">
    <property type="entry name" value="FliL"/>
</dbReference>
<dbReference type="PANTHER" id="PTHR35091:SF2">
    <property type="entry name" value="FLAGELLAR PROTEIN FLIL"/>
    <property type="match status" value="1"/>
</dbReference>
<evidence type="ECO:0000256" key="4">
    <source>
        <dbReference type="ARBA" id="ARBA00022475"/>
    </source>
</evidence>
<comment type="subcellular location">
    <subcellularLocation>
        <location evidence="10">Cell inner membrane</location>
    </subcellularLocation>
    <subcellularLocation>
        <location evidence="2">Cell membrane</location>
        <topology evidence="2">Single-pass membrane protein</topology>
    </subcellularLocation>
</comment>
<evidence type="ECO:0000256" key="3">
    <source>
        <dbReference type="ARBA" id="ARBA00008281"/>
    </source>
</evidence>
<organism evidence="11 12">
    <name type="scientific">Gluconobacter wancherniae NBRC 103581</name>
    <dbReference type="NCBI Taxonomy" id="656744"/>
    <lineage>
        <taxon>Bacteria</taxon>
        <taxon>Pseudomonadati</taxon>
        <taxon>Pseudomonadota</taxon>
        <taxon>Alphaproteobacteria</taxon>
        <taxon>Acetobacterales</taxon>
        <taxon>Acetobacteraceae</taxon>
        <taxon>Gluconobacter</taxon>
    </lineage>
</organism>
<sequence>MATEEPELIPQGKSSKKPKLLILVAAVAVLLLGGGGAFAWHHFHQSASHSKVPAADIIQPMNIVIPTIMSNLDSGDGRPRYVRVSARLQLADGRDAEKVLPLMPEIQNAFQSYLHETRPDELSGSGIYRLREALLTQIANIVAPIRVRDLFFVELLVQ</sequence>
<dbReference type="GO" id="GO:0005886">
    <property type="term" value="C:plasma membrane"/>
    <property type="evidence" value="ECO:0007669"/>
    <property type="project" value="UniProtKB-SubCell"/>
</dbReference>
<dbReference type="GO" id="GO:0006935">
    <property type="term" value="P:chemotaxis"/>
    <property type="evidence" value="ECO:0007669"/>
    <property type="project" value="UniProtKB-KW"/>
</dbReference>
<dbReference type="GO" id="GO:0071978">
    <property type="term" value="P:bacterial-type flagellum-dependent swarming motility"/>
    <property type="evidence" value="ECO:0007669"/>
    <property type="project" value="TreeGrafter"/>
</dbReference>
<reference evidence="11 12" key="1">
    <citation type="submission" date="2019-07" db="EMBL/GenBank/DDBJ databases">
        <title>Whole genome shotgun sequence of Gluconobacter wancherniae NBRC 103581.</title>
        <authorList>
            <person name="Hosoyama A."/>
            <person name="Uohara A."/>
            <person name="Ohji S."/>
            <person name="Ichikawa N."/>
        </authorList>
    </citation>
    <scope>NUCLEOTIDE SEQUENCE [LARGE SCALE GENOMIC DNA]</scope>
    <source>
        <strain evidence="11 12">NBRC 103581</strain>
    </source>
</reference>
<evidence type="ECO:0000256" key="2">
    <source>
        <dbReference type="ARBA" id="ARBA00004162"/>
    </source>
</evidence>
<feature type="transmembrane region" description="Helical" evidence="10">
    <location>
        <begin position="20"/>
        <end position="40"/>
    </location>
</feature>
<evidence type="ECO:0000256" key="7">
    <source>
        <dbReference type="ARBA" id="ARBA00022779"/>
    </source>
</evidence>
<dbReference type="GO" id="GO:0009425">
    <property type="term" value="C:bacterial-type flagellum basal body"/>
    <property type="evidence" value="ECO:0007669"/>
    <property type="project" value="InterPro"/>
</dbReference>
<protein>
    <recommendedName>
        <fullName evidence="10">Flagellar protein FliL</fullName>
    </recommendedName>
</protein>
<evidence type="ECO:0000256" key="5">
    <source>
        <dbReference type="ARBA" id="ARBA00022500"/>
    </source>
</evidence>
<evidence type="ECO:0000313" key="11">
    <source>
        <dbReference type="EMBL" id="GEK94642.1"/>
    </source>
</evidence>
<gene>
    <name evidence="11" type="ORF">GWA01_24120</name>
</gene>
<evidence type="ECO:0000256" key="9">
    <source>
        <dbReference type="ARBA" id="ARBA00023136"/>
    </source>
</evidence>
<keyword evidence="6 10" id="KW-0812">Transmembrane</keyword>
<dbReference type="AlphaFoldDB" id="A0A511B4J6"/>
<dbReference type="EMBL" id="BJUZ01000004">
    <property type="protein sequence ID" value="GEK94642.1"/>
    <property type="molecule type" value="Genomic_DNA"/>
</dbReference>
<proteinExistence type="inferred from homology"/>
<name>A0A511B4J6_9PROT</name>
<dbReference type="Pfam" id="PF03748">
    <property type="entry name" value="FliL"/>
    <property type="match status" value="1"/>
</dbReference>
<keyword evidence="5 10" id="KW-0145">Chemotaxis</keyword>
<dbReference type="PANTHER" id="PTHR35091">
    <property type="entry name" value="FLAGELLAR PROTEIN FLIL"/>
    <property type="match status" value="1"/>
</dbReference>
<comment type="similarity">
    <text evidence="3 10">Belongs to the FliL family.</text>
</comment>
<comment type="caution">
    <text evidence="11">The sequence shown here is derived from an EMBL/GenBank/DDBJ whole genome shotgun (WGS) entry which is preliminary data.</text>
</comment>
<keyword evidence="8 10" id="KW-1133">Transmembrane helix</keyword>
<evidence type="ECO:0000256" key="1">
    <source>
        <dbReference type="ARBA" id="ARBA00002254"/>
    </source>
</evidence>